<feature type="transmembrane region" description="Helical" evidence="2">
    <location>
        <begin position="20"/>
        <end position="41"/>
    </location>
</feature>
<sequence>MCQVNLLPWRQRRRQRRAKAAAAILALEMLLALCFTAGLWLHGRDEQSALAARLAQLRQQQRHAQQQRREHRQRVEQCERLQGILDRYRRIKQVNQQYYRFFQQLPAQLAPGLWLTSLSLRNGTLLAEGCSRDMAAIAETNSRLQRHSLLDAARWREITRLENGLLRFSLQASWTGEKIKHGDF</sequence>
<dbReference type="InterPro" id="IPR007813">
    <property type="entry name" value="PilN"/>
</dbReference>
<keyword evidence="2" id="KW-0812">Transmembrane</keyword>
<dbReference type="EMBL" id="CP157947">
    <property type="protein sequence ID" value="XBS69505.1"/>
    <property type="molecule type" value="Genomic_DNA"/>
</dbReference>
<feature type="coiled-coil region" evidence="1">
    <location>
        <begin position="47"/>
        <end position="81"/>
    </location>
</feature>
<dbReference type="InterPro" id="IPR052534">
    <property type="entry name" value="Extracell_DNA_Util/SecSys_Comp"/>
</dbReference>
<evidence type="ECO:0000313" key="3">
    <source>
        <dbReference type="EMBL" id="XBS69505.1"/>
    </source>
</evidence>
<name>A0AAU7Q939_9GAMM</name>
<dbReference type="AlphaFoldDB" id="A0AAU7Q939"/>
<dbReference type="Pfam" id="PF05137">
    <property type="entry name" value="PilN"/>
    <property type="match status" value="1"/>
</dbReference>
<keyword evidence="2" id="KW-1133">Transmembrane helix</keyword>
<proteinExistence type="predicted"/>
<reference evidence="3" key="1">
    <citation type="submission" date="2024-06" db="EMBL/GenBank/DDBJ databases">
        <authorList>
            <person name="Coelho C."/>
            <person name="Bento M."/>
            <person name="Garcia E."/>
            <person name="Camelo A."/>
            <person name="Brandao I."/>
            <person name="Espirito Santo C."/>
            <person name="Trovao J."/>
            <person name="Verissimo A."/>
            <person name="Costa J."/>
            <person name="Tiago I."/>
        </authorList>
    </citation>
    <scope>NUCLEOTIDE SEQUENCE</scope>
    <source>
        <strain evidence="3">KWT182</strain>
    </source>
</reference>
<keyword evidence="1" id="KW-0175">Coiled coil</keyword>
<dbReference type="PANTHER" id="PTHR40278">
    <property type="entry name" value="DNA UTILIZATION PROTEIN HOFN"/>
    <property type="match status" value="1"/>
</dbReference>
<evidence type="ECO:0000256" key="2">
    <source>
        <dbReference type="SAM" id="Phobius"/>
    </source>
</evidence>
<protein>
    <submittedName>
        <fullName evidence="3">PilN domain-containing protein</fullName>
    </submittedName>
</protein>
<keyword evidence="2" id="KW-0472">Membrane</keyword>
<evidence type="ECO:0000256" key="1">
    <source>
        <dbReference type="SAM" id="Coils"/>
    </source>
</evidence>
<gene>
    <name evidence="3" type="ORF">ABK905_24500</name>
</gene>
<dbReference type="PANTHER" id="PTHR40278:SF1">
    <property type="entry name" value="DNA UTILIZATION PROTEIN HOFN"/>
    <property type="match status" value="1"/>
</dbReference>
<organism evidence="3">
    <name type="scientific">Acerihabitans sp. KWT182</name>
    <dbReference type="NCBI Taxonomy" id="3157919"/>
    <lineage>
        <taxon>Bacteria</taxon>
        <taxon>Pseudomonadati</taxon>
        <taxon>Pseudomonadota</taxon>
        <taxon>Gammaproteobacteria</taxon>
        <taxon>Enterobacterales</taxon>
        <taxon>Pectobacteriaceae</taxon>
        <taxon>Acerihabitans</taxon>
    </lineage>
</organism>
<accession>A0AAU7Q939</accession>